<dbReference type="Pfam" id="PF00196">
    <property type="entry name" value="GerE"/>
    <property type="match status" value="1"/>
</dbReference>
<evidence type="ECO:0000256" key="5">
    <source>
        <dbReference type="PROSITE-ProRule" id="PRU00169"/>
    </source>
</evidence>
<dbReference type="PROSITE" id="PS50043">
    <property type="entry name" value="HTH_LUXR_2"/>
    <property type="match status" value="1"/>
</dbReference>
<keyword evidence="3 8" id="KW-0238">DNA-binding</keyword>
<dbReference type="InterPro" id="IPR000792">
    <property type="entry name" value="Tscrpt_reg_LuxR_C"/>
</dbReference>
<dbReference type="InterPro" id="IPR016032">
    <property type="entry name" value="Sig_transdc_resp-reg_C-effctor"/>
</dbReference>
<reference evidence="8" key="1">
    <citation type="journal article" date="2014" name="Int. J. Syst. Evol. Microbiol.">
        <title>Complete genome sequence of Corynebacterium casei LMG S-19264T (=DSM 44701T), isolated from a smear-ripened cheese.</title>
        <authorList>
            <consortium name="US DOE Joint Genome Institute (JGI-PGF)"/>
            <person name="Walter F."/>
            <person name="Albersmeier A."/>
            <person name="Kalinowski J."/>
            <person name="Ruckert C."/>
        </authorList>
    </citation>
    <scope>NUCLEOTIDE SEQUENCE</scope>
    <source>
        <strain evidence="8">NBRC 108769</strain>
    </source>
</reference>
<dbReference type="GO" id="GO:0006355">
    <property type="term" value="P:regulation of DNA-templated transcription"/>
    <property type="evidence" value="ECO:0007669"/>
    <property type="project" value="InterPro"/>
</dbReference>
<dbReference type="PROSITE" id="PS50110">
    <property type="entry name" value="RESPONSE_REGULATORY"/>
    <property type="match status" value="1"/>
</dbReference>
<dbReference type="SMART" id="SM00421">
    <property type="entry name" value="HTH_LUXR"/>
    <property type="match status" value="1"/>
</dbReference>
<protein>
    <submittedName>
        <fullName evidence="8">DNA-binding response regulator</fullName>
    </submittedName>
</protein>
<dbReference type="InterPro" id="IPR011006">
    <property type="entry name" value="CheY-like_superfamily"/>
</dbReference>
<keyword evidence="9" id="KW-1185">Reference proteome</keyword>
<comment type="caution">
    <text evidence="8">The sequence shown here is derived from an EMBL/GenBank/DDBJ whole genome shotgun (WGS) entry which is preliminary data.</text>
</comment>
<evidence type="ECO:0000256" key="3">
    <source>
        <dbReference type="ARBA" id="ARBA00023125"/>
    </source>
</evidence>
<reference evidence="8" key="2">
    <citation type="submission" date="2023-01" db="EMBL/GenBank/DDBJ databases">
        <title>Draft genome sequence of Portibacter lacus strain NBRC 108769.</title>
        <authorList>
            <person name="Sun Q."/>
            <person name="Mori K."/>
        </authorList>
    </citation>
    <scope>NUCLEOTIDE SEQUENCE</scope>
    <source>
        <strain evidence="8">NBRC 108769</strain>
    </source>
</reference>
<dbReference type="GO" id="GO:0000160">
    <property type="term" value="P:phosphorelay signal transduction system"/>
    <property type="evidence" value="ECO:0007669"/>
    <property type="project" value="InterPro"/>
</dbReference>
<dbReference type="CDD" id="cd06170">
    <property type="entry name" value="LuxR_C_like"/>
    <property type="match status" value="1"/>
</dbReference>
<dbReference type="Gene3D" id="1.10.10.10">
    <property type="entry name" value="Winged helix-like DNA-binding domain superfamily/Winged helix DNA-binding domain"/>
    <property type="match status" value="1"/>
</dbReference>
<dbReference type="Proteomes" id="UP001156666">
    <property type="component" value="Unassembled WGS sequence"/>
</dbReference>
<dbReference type="PRINTS" id="PR00038">
    <property type="entry name" value="HTHLUXR"/>
</dbReference>
<gene>
    <name evidence="8" type="ORF">GCM10007940_27840</name>
</gene>
<dbReference type="Gene3D" id="3.40.50.2300">
    <property type="match status" value="1"/>
</dbReference>
<dbReference type="EMBL" id="BSOH01000015">
    <property type="protein sequence ID" value="GLR18169.1"/>
    <property type="molecule type" value="Genomic_DNA"/>
</dbReference>
<evidence type="ECO:0000259" key="6">
    <source>
        <dbReference type="PROSITE" id="PS50043"/>
    </source>
</evidence>
<dbReference type="InterPro" id="IPR001789">
    <property type="entry name" value="Sig_transdc_resp-reg_receiver"/>
</dbReference>
<dbReference type="InterPro" id="IPR039420">
    <property type="entry name" value="WalR-like"/>
</dbReference>
<evidence type="ECO:0000259" key="7">
    <source>
        <dbReference type="PROSITE" id="PS50110"/>
    </source>
</evidence>
<feature type="domain" description="HTH luxR-type" evidence="6">
    <location>
        <begin position="143"/>
        <end position="208"/>
    </location>
</feature>
<proteinExistence type="predicted"/>
<dbReference type="PANTHER" id="PTHR43214">
    <property type="entry name" value="TWO-COMPONENT RESPONSE REGULATOR"/>
    <property type="match status" value="1"/>
</dbReference>
<evidence type="ECO:0000256" key="4">
    <source>
        <dbReference type="ARBA" id="ARBA00023163"/>
    </source>
</evidence>
<dbReference type="InterPro" id="IPR036388">
    <property type="entry name" value="WH-like_DNA-bd_sf"/>
</dbReference>
<feature type="modified residue" description="4-aspartylphosphate" evidence="5">
    <location>
        <position position="59"/>
    </location>
</feature>
<dbReference type="GO" id="GO:0003677">
    <property type="term" value="F:DNA binding"/>
    <property type="evidence" value="ECO:0007669"/>
    <property type="project" value="UniProtKB-KW"/>
</dbReference>
<evidence type="ECO:0000256" key="2">
    <source>
        <dbReference type="ARBA" id="ARBA00023015"/>
    </source>
</evidence>
<organism evidence="8 9">
    <name type="scientific">Portibacter lacus</name>
    <dbReference type="NCBI Taxonomy" id="1099794"/>
    <lineage>
        <taxon>Bacteria</taxon>
        <taxon>Pseudomonadati</taxon>
        <taxon>Bacteroidota</taxon>
        <taxon>Saprospiria</taxon>
        <taxon>Saprospirales</taxon>
        <taxon>Haliscomenobacteraceae</taxon>
        <taxon>Portibacter</taxon>
    </lineage>
</organism>
<evidence type="ECO:0000256" key="1">
    <source>
        <dbReference type="ARBA" id="ARBA00022553"/>
    </source>
</evidence>
<dbReference type="SMART" id="SM00448">
    <property type="entry name" value="REC"/>
    <property type="match status" value="1"/>
</dbReference>
<dbReference type="SUPFAM" id="SSF46894">
    <property type="entry name" value="C-terminal effector domain of the bipartite response regulators"/>
    <property type="match status" value="1"/>
</dbReference>
<dbReference type="SUPFAM" id="SSF52172">
    <property type="entry name" value="CheY-like"/>
    <property type="match status" value="1"/>
</dbReference>
<keyword evidence="1 5" id="KW-0597">Phosphoprotein</keyword>
<feature type="domain" description="Response regulatory" evidence="7">
    <location>
        <begin position="8"/>
        <end position="124"/>
    </location>
</feature>
<evidence type="ECO:0000313" key="8">
    <source>
        <dbReference type="EMBL" id="GLR18169.1"/>
    </source>
</evidence>
<name>A0AA37SR30_9BACT</name>
<evidence type="ECO:0000313" key="9">
    <source>
        <dbReference type="Proteomes" id="UP001156666"/>
    </source>
</evidence>
<dbReference type="Pfam" id="PF00072">
    <property type="entry name" value="Response_reg"/>
    <property type="match status" value="1"/>
</dbReference>
<dbReference type="InterPro" id="IPR058245">
    <property type="entry name" value="NreC/VraR/RcsB-like_REC"/>
</dbReference>
<accession>A0AA37SR30</accession>
<dbReference type="CDD" id="cd17535">
    <property type="entry name" value="REC_NarL-like"/>
    <property type="match status" value="1"/>
</dbReference>
<dbReference type="PANTHER" id="PTHR43214:SF24">
    <property type="entry name" value="TRANSCRIPTIONAL REGULATORY PROTEIN NARL-RELATED"/>
    <property type="match status" value="1"/>
</dbReference>
<keyword evidence="4" id="KW-0804">Transcription</keyword>
<sequence>MLMEELIKVAMVDDDPMIRTLYKTLINDTEGMICVAEFEGSKETVDELANSSVDVILMDVDMPKMNGIDCVRNIREKNKEIPIVMLTVNEDSELIFNSLCNGANGYLVKGLRPEKLTNGIIEVYKGGAPMSASIARKVVDSFKITKSAVLTGREQEVLQLLCDGDNYKQAAAKLFISAHTVKRHIRNIYEKLQVNSRAELVQKAYRENLVR</sequence>
<keyword evidence="2" id="KW-0805">Transcription regulation</keyword>
<dbReference type="AlphaFoldDB" id="A0AA37SR30"/>